<evidence type="ECO:0000313" key="1">
    <source>
        <dbReference type="EMBL" id="GAA0367734.1"/>
    </source>
</evidence>
<dbReference type="Proteomes" id="UP001501757">
    <property type="component" value="Unassembled WGS sequence"/>
</dbReference>
<accession>A0ABN0XM69</accession>
<gene>
    <name evidence="1" type="ORF">GCM10009092_35070</name>
</gene>
<evidence type="ECO:0000313" key="2">
    <source>
        <dbReference type="Proteomes" id="UP001501757"/>
    </source>
</evidence>
<protein>
    <submittedName>
        <fullName evidence="1">Uncharacterized protein</fullName>
    </submittedName>
</protein>
<dbReference type="EMBL" id="BAAAEI010000021">
    <property type="protein sequence ID" value="GAA0367734.1"/>
    <property type="molecule type" value="Genomic_DNA"/>
</dbReference>
<organism evidence="1 2">
    <name type="scientific">Bowmanella denitrificans</name>
    <dbReference type="NCBI Taxonomy" id="366582"/>
    <lineage>
        <taxon>Bacteria</taxon>
        <taxon>Pseudomonadati</taxon>
        <taxon>Pseudomonadota</taxon>
        <taxon>Gammaproteobacteria</taxon>
        <taxon>Alteromonadales</taxon>
        <taxon>Alteromonadaceae</taxon>
        <taxon>Bowmanella</taxon>
    </lineage>
</organism>
<keyword evidence="2" id="KW-1185">Reference proteome</keyword>
<name>A0ABN0XM69_9ALTE</name>
<reference evidence="1 2" key="1">
    <citation type="journal article" date="2019" name="Int. J. Syst. Evol. Microbiol.">
        <title>The Global Catalogue of Microorganisms (GCM) 10K type strain sequencing project: providing services to taxonomists for standard genome sequencing and annotation.</title>
        <authorList>
            <consortium name="The Broad Institute Genomics Platform"/>
            <consortium name="The Broad Institute Genome Sequencing Center for Infectious Disease"/>
            <person name="Wu L."/>
            <person name="Ma J."/>
        </authorList>
    </citation>
    <scope>NUCLEOTIDE SEQUENCE [LARGE SCALE GENOMIC DNA]</scope>
    <source>
        <strain evidence="1 2">JCM 13378</strain>
    </source>
</reference>
<sequence length="112" mass="13287">MILPCAYMAYKISIRDNPQASYDSWGKGAVELREPQCLEKNKYEVCIYILPIDENKYNLSLLIQNIESAELSEEMFLTLRFSLFEKVHIDFSNFTFDGEFFLNRELYHQLNK</sequence>
<proteinExistence type="predicted"/>
<comment type="caution">
    <text evidence="1">The sequence shown here is derived from an EMBL/GenBank/DDBJ whole genome shotgun (WGS) entry which is preliminary data.</text>
</comment>